<dbReference type="AlphaFoldDB" id="C6BUX5"/>
<keyword evidence="1" id="KW-0808">Transferase</keyword>
<sequence>MGKKNNRIEIDIAGKKILKHVRDIAKDNIIKKMLPSKKPAKILETSAGEGILALELKSEGHDLTITNFVQEGAEGLHEVKVDLNAADYEIDNGPFDAIICREVIEHIESVPHTLRMFHKHLSPGGTLILTFPNRLCLRSRAYHFFTGFYRGMPSPINLDLIMGEEHINLIGYPEMDYFLRKTGYNIEEVTSSEIRKSDKAWLIFKPLIWLATTFFILFHKKNREGYEKVTPEQRKANTFVRDVLLSTPALCGKDIVIKATKK</sequence>
<dbReference type="InterPro" id="IPR029063">
    <property type="entry name" value="SAM-dependent_MTases_sf"/>
</dbReference>
<dbReference type="STRING" id="526222.Desal_0040"/>
<dbReference type="eggNOG" id="COG2227">
    <property type="taxonomic scope" value="Bacteria"/>
</dbReference>
<dbReference type="EMBL" id="CP001649">
    <property type="protein sequence ID" value="ACS78112.1"/>
    <property type="molecule type" value="Genomic_DNA"/>
</dbReference>
<dbReference type="CDD" id="cd02440">
    <property type="entry name" value="AdoMet_MTases"/>
    <property type="match status" value="1"/>
</dbReference>
<evidence type="ECO:0000313" key="1">
    <source>
        <dbReference type="EMBL" id="ACS78112.1"/>
    </source>
</evidence>
<dbReference type="Gene3D" id="3.40.50.150">
    <property type="entry name" value="Vaccinia Virus protein VP39"/>
    <property type="match status" value="1"/>
</dbReference>
<keyword evidence="1" id="KW-0489">Methyltransferase</keyword>
<dbReference type="HOGENOM" id="CLU_092343_0_0_7"/>
<name>C6BUX5_MARSD</name>
<organism evidence="1 2">
    <name type="scientific">Maridesulfovibrio salexigens (strain ATCC 14822 / DSM 2638 / NCIMB 8403 / VKM B-1763)</name>
    <name type="common">Desulfovibrio salexigens</name>
    <dbReference type="NCBI Taxonomy" id="526222"/>
    <lineage>
        <taxon>Bacteria</taxon>
        <taxon>Pseudomonadati</taxon>
        <taxon>Thermodesulfobacteriota</taxon>
        <taxon>Desulfovibrionia</taxon>
        <taxon>Desulfovibrionales</taxon>
        <taxon>Desulfovibrionaceae</taxon>
        <taxon>Maridesulfovibrio</taxon>
    </lineage>
</organism>
<dbReference type="Pfam" id="PF13489">
    <property type="entry name" value="Methyltransf_23"/>
    <property type="match status" value="1"/>
</dbReference>
<dbReference type="SUPFAM" id="SSF53335">
    <property type="entry name" value="S-adenosyl-L-methionine-dependent methyltransferases"/>
    <property type="match status" value="1"/>
</dbReference>
<protein>
    <submittedName>
        <fullName evidence="1">Methyltransferase type 12</fullName>
    </submittedName>
</protein>
<reference evidence="1 2" key="1">
    <citation type="submission" date="2009-06" db="EMBL/GenBank/DDBJ databases">
        <title>Complete sequence of Desulfovibrio salexigens DSM 2638.</title>
        <authorList>
            <consortium name="US DOE Joint Genome Institute"/>
            <person name="Lucas S."/>
            <person name="Copeland A."/>
            <person name="Lapidus A."/>
            <person name="Glavina del Rio T."/>
            <person name="Tice H."/>
            <person name="Bruce D."/>
            <person name="Goodwin L."/>
            <person name="Pitluck S."/>
            <person name="Munk A.C."/>
            <person name="Brettin T."/>
            <person name="Detter J.C."/>
            <person name="Han C."/>
            <person name="Tapia R."/>
            <person name="Larimer F."/>
            <person name="Land M."/>
            <person name="Hauser L."/>
            <person name="Kyrpides N."/>
            <person name="Anderson I."/>
            <person name="Wall J.D."/>
            <person name="Arkin A.P."/>
            <person name="Dehal P."/>
            <person name="Chivian D."/>
            <person name="Giles B."/>
            <person name="Hazen T.C."/>
        </authorList>
    </citation>
    <scope>NUCLEOTIDE SEQUENCE [LARGE SCALE GENOMIC DNA]</scope>
    <source>
        <strain evidence="2">ATCC 14822 / DSM 2638 / NCIMB 8403 / VKM B-1763</strain>
    </source>
</reference>
<dbReference type="GO" id="GO:0032259">
    <property type="term" value="P:methylation"/>
    <property type="evidence" value="ECO:0007669"/>
    <property type="project" value="UniProtKB-KW"/>
</dbReference>
<dbReference type="KEGG" id="dsa:Desal_0040"/>
<evidence type="ECO:0000313" key="2">
    <source>
        <dbReference type="Proteomes" id="UP000002601"/>
    </source>
</evidence>
<dbReference type="RefSeq" id="WP_012765638.1">
    <property type="nucleotide sequence ID" value="NC_012881.1"/>
</dbReference>
<keyword evidence="2" id="KW-1185">Reference proteome</keyword>
<dbReference type="Proteomes" id="UP000002601">
    <property type="component" value="Chromosome"/>
</dbReference>
<dbReference type="OrthoDB" id="9769602at2"/>
<accession>C6BUX5</accession>
<gene>
    <name evidence="1" type="ordered locus">Desal_0040</name>
</gene>
<proteinExistence type="predicted"/>
<dbReference type="PANTHER" id="PTHR43861">
    <property type="entry name" value="TRANS-ACONITATE 2-METHYLTRANSFERASE-RELATED"/>
    <property type="match status" value="1"/>
</dbReference>
<dbReference type="GO" id="GO:0008168">
    <property type="term" value="F:methyltransferase activity"/>
    <property type="evidence" value="ECO:0007669"/>
    <property type="project" value="UniProtKB-KW"/>
</dbReference>